<evidence type="ECO:0000313" key="2">
    <source>
        <dbReference type="EMBL" id="RKP38078.1"/>
    </source>
</evidence>
<accession>A0A4P9ZXH4</accession>
<feature type="region of interest" description="Disordered" evidence="1">
    <location>
        <begin position="295"/>
        <end position="316"/>
    </location>
</feature>
<feature type="compositionally biased region" description="Basic and acidic residues" evidence="1">
    <location>
        <begin position="182"/>
        <end position="192"/>
    </location>
</feature>
<dbReference type="Proteomes" id="UP000268162">
    <property type="component" value="Unassembled WGS sequence"/>
</dbReference>
<dbReference type="EMBL" id="ML002407">
    <property type="protein sequence ID" value="RKP38078.1"/>
    <property type="molecule type" value="Genomic_DNA"/>
</dbReference>
<sequence>MADTAESSPPWAVAAAEELQALTKKYRASPASTPTSTPSTTSSSRHNLPPILPVQIESIPHRWDLVTKLLRDCPRAYLARERLHRLLRHLEFNPDSLWVRLALLAALLPAAVQRGDKNFIERAWSTLAEHRSALRRARTMAATTWVVGSGSASPAATVQPLSVVNDLQAVCLVIGRGQSYPKKSDHSSKADTGDGAGGGGETTRELNLPTACRLDYLGLAIELSDNGNTLGTALDHWRHTELDRLYAATLGKIDSTVEPSSFSTSTPLSESSFNAARLTSLPTVLDEINQLLSMDEPATPAHPPKSDSPSQLPDGLRPDLLDAFYRPLSQCLAQPPNPGPTLPYSGRFVAQENPPKHGAAGIKSQSMTVVDVLALLTQLVLDHPADPQAPPREAQRIFETTLRRKLLVQTRHLMLPQTLPLDFHQALFHLINLTPLTELLHYLRAYPTPVLASALSGAYLCALVIVARSPQLIESSRPEDPGSEGATPVDPVQLAAFLVRTPMEALFRLVETAVGPRLSANTPDVSSLPELWAEYQKFRVRATELQGQGINEAFQAIIAVDANRFSSDGEYQRDRVDEAIRTAHPANVRTCLQMSDQIGLDRTKRLLCLLQHTVLTAVPDIRHGELWIEFLAPLVQNEPQQVQTYLESEVYPQVKSMQGTTEPETMYGAWSNFYSVYQVTVAQQGLSNLSAMVGHRLAVIQVFSQHPLLRKVEWSQWLNAVALDRARSLEWPNEANANSENEPWSTVRELVYDSLDYTIETALASVSEHFVQVGCLSELGEKDTPISSASVKTLNESLLRRLAFWCLHRLWFGFLCQSSDGMPDYWIDLKTQSQPLLKRLKSADIAALARLIVTEEQAQLPPTQRSMVMETLQSTPAGSSSDWEAPAQYLDLIATMGHWRDPLSMVCIDKEQWLTRWANEFGQSYQFYTSLLTEMAQAGEPPYLIFKTALELDARGLTPTAGSPQVEGAPLTPLVNEVYNRPLLIPDGATDPEDWDIRLDLVLQPADLIGVNFGEPALDDEIVRHSTRTAELLRQLLSDDRLTSQSQLLLLSALRRFRSGNDSNTANDTTTTDKSGGDSGGGADMDEWRSIHLRTLVKAQWDMDISSAEAGKDAEANLAAFDRLWENTHDTDPEEKKGRGRWTTLLNILDTWSNTHAMVSGGDETDERPGRRVLADAWAHYWLTIIGHHIRANRFEYATTIWLLATSQYAWSEKVEAEFIQNLSSDAAADQPLVPIYFGLLAQHQTHIDQTESQLLTHTQLPDTPWWTPVLLVLASRGRLGDLLQQRQASPWLTRIIESLSRGLRTTSSIDFLHAQAATQRPLNSASSNREETNLGLPCELSQAADQFAFVALLAALKTTSHQRYFDRLVLDYLQTPSLLETGHLDTDAAYAHLRRSIQSHYLHSLWEFPVDETRRESWFQVTRPPFDLVKFLMIRTWGTPDGPVSPK</sequence>
<gene>
    <name evidence="2" type="ORF">BJ085DRAFT_27791</name>
</gene>
<protein>
    <submittedName>
        <fullName evidence="2">Uncharacterized protein</fullName>
    </submittedName>
</protein>
<feature type="compositionally biased region" description="Low complexity" evidence="1">
    <location>
        <begin position="28"/>
        <end position="44"/>
    </location>
</feature>
<evidence type="ECO:0000256" key="1">
    <source>
        <dbReference type="SAM" id="MobiDB-lite"/>
    </source>
</evidence>
<feature type="region of interest" description="Disordered" evidence="1">
    <location>
        <begin position="179"/>
        <end position="205"/>
    </location>
</feature>
<keyword evidence="3" id="KW-1185">Reference proteome</keyword>
<reference evidence="3" key="1">
    <citation type="journal article" date="2018" name="Nat. Microbiol.">
        <title>Leveraging single-cell genomics to expand the fungal tree of life.</title>
        <authorList>
            <person name="Ahrendt S.R."/>
            <person name="Quandt C.A."/>
            <person name="Ciobanu D."/>
            <person name="Clum A."/>
            <person name="Salamov A."/>
            <person name="Andreopoulos B."/>
            <person name="Cheng J.F."/>
            <person name="Woyke T."/>
            <person name="Pelin A."/>
            <person name="Henrissat B."/>
            <person name="Reynolds N.K."/>
            <person name="Benny G.L."/>
            <person name="Smith M.E."/>
            <person name="James T.Y."/>
            <person name="Grigoriev I.V."/>
        </authorList>
    </citation>
    <scope>NUCLEOTIDE SEQUENCE [LARGE SCALE GENOMIC DNA]</scope>
    <source>
        <strain evidence="3">RSA 468</strain>
    </source>
</reference>
<proteinExistence type="predicted"/>
<feature type="region of interest" description="Disordered" evidence="1">
    <location>
        <begin position="1060"/>
        <end position="1084"/>
    </location>
</feature>
<feature type="compositionally biased region" description="Low complexity" evidence="1">
    <location>
        <begin position="1061"/>
        <end position="1074"/>
    </location>
</feature>
<organism evidence="2 3">
    <name type="scientific">Dimargaris cristalligena</name>
    <dbReference type="NCBI Taxonomy" id="215637"/>
    <lineage>
        <taxon>Eukaryota</taxon>
        <taxon>Fungi</taxon>
        <taxon>Fungi incertae sedis</taxon>
        <taxon>Zoopagomycota</taxon>
        <taxon>Kickxellomycotina</taxon>
        <taxon>Dimargaritomycetes</taxon>
        <taxon>Dimargaritales</taxon>
        <taxon>Dimargaritaceae</taxon>
        <taxon>Dimargaris</taxon>
    </lineage>
</organism>
<feature type="region of interest" description="Disordered" evidence="1">
    <location>
        <begin position="25"/>
        <end position="49"/>
    </location>
</feature>
<name>A0A4P9ZXH4_9FUNG</name>
<evidence type="ECO:0000313" key="3">
    <source>
        <dbReference type="Proteomes" id="UP000268162"/>
    </source>
</evidence>